<evidence type="ECO:0000256" key="8">
    <source>
        <dbReference type="SAM" id="Phobius"/>
    </source>
</evidence>
<feature type="transmembrane region" description="Helical" evidence="8">
    <location>
        <begin position="74"/>
        <end position="102"/>
    </location>
</feature>
<dbReference type="InterPro" id="IPR052175">
    <property type="entry name" value="ComplexI-like_HydComp"/>
</dbReference>
<feature type="transmembrane region" description="Helical" evidence="8">
    <location>
        <begin position="166"/>
        <end position="186"/>
    </location>
</feature>
<feature type="transmembrane region" description="Helical" evidence="8">
    <location>
        <begin position="432"/>
        <end position="455"/>
    </location>
</feature>
<evidence type="ECO:0000313" key="10">
    <source>
        <dbReference type="EMBL" id="WXA91685.1"/>
    </source>
</evidence>
<evidence type="ECO:0000256" key="5">
    <source>
        <dbReference type="ARBA" id="ARBA00023002"/>
    </source>
</evidence>
<feature type="transmembrane region" description="Helical" evidence="8">
    <location>
        <begin position="206"/>
        <end position="230"/>
    </location>
</feature>
<dbReference type="Proteomes" id="UP001379533">
    <property type="component" value="Chromosome"/>
</dbReference>
<evidence type="ECO:0000256" key="7">
    <source>
        <dbReference type="RuleBase" id="RU000320"/>
    </source>
</evidence>
<feature type="transmembrane region" description="Helical" evidence="8">
    <location>
        <begin position="300"/>
        <end position="322"/>
    </location>
</feature>
<protein>
    <submittedName>
        <fullName evidence="10">Oxidoreductase</fullName>
    </submittedName>
</protein>
<sequence>MTGTLSLWAIALTGVSGLPGIALSRRSHLGERIAAGLMVAGSLCGLAVAFRVAVLGRAETASLAWNVPGGELAIYVDGIAAMFLAQIFLIAPLGAIYGLGYWPQAEHPTNGRKLRLFFGVLTGAMALLVVARNALLFLMGWEVMALAAFLLITTEHEDEAVRKSGFIYIAATRIGTLCLFGMFAALHHARRSWEFAAPGPNIAPSLGTAIFLLALSGFGLKAGLMPVHVWLPGAHANAPSHVSAIMSGVLIKTGIYGLVRVSSFFEHPPLWWGVVLFGIGAVSGVLGVAFALAQHDLKRLLAYHSVENIGIIAVGLGLALIGRSLGEPTLAFLGLSGALLHVWNHGLFKALLFFSAGSVLHATHTREIDRLGGLGRKMPYTAMAFLVGAIAICGLPPLNGFVSELFLYLGFLRGALLGRAGAWAAGALGAPLLALIGALAVACFVKVFGSVFLGMARSDHVRDAKEAPLSMLAPMLVLAACCAFIGLLPAAVAPVLDHAMAAWAPDIASDLRPLRGLAPLGWLSVAGAALVALIAAGAALFAWVTRPSRVDGKVTWDCGYAAPSGRMQYTASSFAEFLVELFSWALRPRVHPAGHAAIFPAATRFHSEVADVVLDRAVLPASRHVGRLLVWFRWVQHGNAQLYILYVLVTLILAVLLWR</sequence>
<feature type="transmembrane region" description="Helical" evidence="8">
    <location>
        <begin position="271"/>
        <end position="293"/>
    </location>
</feature>
<feature type="domain" description="NADH:quinone oxidoreductase/Mrp antiporter transmembrane" evidence="9">
    <location>
        <begin position="131"/>
        <end position="407"/>
    </location>
</feature>
<dbReference type="RefSeq" id="WP_394842307.1">
    <property type="nucleotide sequence ID" value="NZ_CP089982.1"/>
</dbReference>
<evidence type="ECO:0000313" key="11">
    <source>
        <dbReference type="Proteomes" id="UP001379533"/>
    </source>
</evidence>
<keyword evidence="5" id="KW-0560">Oxidoreductase</keyword>
<feature type="transmembrane region" description="Helical" evidence="8">
    <location>
        <begin position="114"/>
        <end position="131"/>
    </location>
</feature>
<evidence type="ECO:0000259" key="9">
    <source>
        <dbReference type="Pfam" id="PF00361"/>
    </source>
</evidence>
<keyword evidence="3 7" id="KW-0812">Transmembrane</keyword>
<dbReference type="InterPro" id="IPR003918">
    <property type="entry name" value="NADH_UbQ_OxRdtase"/>
</dbReference>
<feature type="transmembrane region" description="Helical" evidence="8">
    <location>
        <begin position="342"/>
        <end position="360"/>
    </location>
</feature>
<keyword evidence="4 8" id="KW-1133">Transmembrane helix</keyword>
<accession>A0ABZ2K3F5</accession>
<dbReference type="PRINTS" id="PR01437">
    <property type="entry name" value="NUOXDRDTASE4"/>
</dbReference>
<feature type="transmembrane region" description="Helical" evidence="8">
    <location>
        <begin position="380"/>
        <end position="399"/>
    </location>
</feature>
<feature type="transmembrane region" description="Helical" evidence="8">
    <location>
        <begin position="35"/>
        <end position="54"/>
    </location>
</feature>
<evidence type="ECO:0000256" key="3">
    <source>
        <dbReference type="ARBA" id="ARBA00022692"/>
    </source>
</evidence>
<feature type="transmembrane region" description="Helical" evidence="8">
    <location>
        <begin position="475"/>
        <end position="496"/>
    </location>
</feature>
<evidence type="ECO:0000256" key="1">
    <source>
        <dbReference type="ARBA" id="ARBA00004651"/>
    </source>
</evidence>
<dbReference type="PANTHER" id="PTHR42682">
    <property type="entry name" value="HYDROGENASE-4 COMPONENT F"/>
    <property type="match status" value="1"/>
</dbReference>
<keyword evidence="6 8" id="KW-0472">Membrane</keyword>
<evidence type="ECO:0000256" key="4">
    <source>
        <dbReference type="ARBA" id="ARBA00022989"/>
    </source>
</evidence>
<reference evidence="10 11" key="1">
    <citation type="submission" date="2021-12" db="EMBL/GenBank/DDBJ databases">
        <title>Discovery of the Pendulisporaceae a myxobacterial family with distinct sporulation behavior and unique specialized metabolism.</title>
        <authorList>
            <person name="Garcia R."/>
            <person name="Popoff A."/>
            <person name="Bader C.D."/>
            <person name="Loehr J."/>
            <person name="Walesch S."/>
            <person name="Walt C."/>
            <person name="Boldt J."/>
            <person name="Bunk B."/>
            <person name="Haeckl F.J.F.P.J."/>
            <person name="Gunesch A.P."/>
            <person name="Birkelbach J."/>
            <person name="Nuebel U."/>
            <person name="Pietschmann T."/>
            <person name="Bach T."/>
            <person name="Mueller R."/>
        </authorList>
    </citation>
    <scope>NUCLEOTIDE SEQUENCE [LARGE SCALE GENOMIC DNA]</scope>
    <source>
        <strain evidence="10 11">MSr12523</strain>
    </source>
</reference>
<dbReference type="PANTHER" id="PTHR42682:SF3">
    <property type="entry name" value="FORMATE HYDROGENLYASE SUBUNIT 3-RELATED"/>
    <property type="match status" value="1"/>
</dbReference>
<dbReference type="Pfam" id="PF00361">
    <property type="entry name" value="Proton_antipo_M"/>
    <property type="match status" value="1"/>
</dbReference>
<organism evidence="10 11">
    <name type="scientific">Pendulispora brunnea</name>
    <dbReference type="NCBI Taxonomy" id="2905690"/>
    <lineage>
        <taxon>Bacteria</taxon>
        <taxon>Pseudomonadati</taxon>
        <taxon>Myxococcota</taxon>
        <taxon>Myxococcia</taxon>
        <taxon>Myxococcales</taxon>
        <taxon>Sorangiineae</taxon>
        <taxon>Pendulisporaceae</taxon>
        <taxon>Pendulispora</taxon>
    </lineage>
</organism>
<keyword evidence="11" id="KW-1185">Reference proteome</keyword>
<comment type="subcellular location">
    <subcellularLocation>
        <location evidence="1">Cell membrane</location>
        <topology evidence="1">Multi-pass membrane protein</topology>
    </subcellularLocation>
    <subcellularLocation>
        <location evidence="7">Membrane</location>
        <topology evidence="7">Multi-pass membrane protein</topology>
    </subcellularLocation>
</comment>
<proteinExistence type="predicted"/>
<gene>
    <name evidence="10" type="ORF">LZC95_35190</name>
</gene>
<dbReference type="InterPro" id="IPR001750">
    <property type="entry name" value="ND/Mrp_TM"/>
</dbReference>
<feature type="transmembrane region" description="Helical" evidence="8">
    <location>
        <begin position="517"/>
        <end position="544"/>
    </location>
</feature>
<feature type="transmembrane region" description="Helical" evidence="8">
    <location>
        <begin position="137"/>
        <end position="154"/>
    </location>
</feature>
<name>A0ABZ2K3F5_9BACT</name>
<evidence type="ECO:0000256" key="6">
    <source>
        <dbReference type="ARBA" id="ARBA00023136"/>
    </source>
</evidence>
<dbReference type="EMBL" id="CP089982">
    <property type="protein sequence ID" value="WXA91685.1"/>
    <property type="molecule type" value="Genomic_DNA"/>
</dbReference>
<evidence type="ECO:0000256" key="2">
    <source>
        <dbReference type="ARBA" id="ARBA00022475"/>
    </source>
</evidence>
<feature type="transmembrane region" description="Helical" evidence="8">
    <location>
        <begin position="6"/>
        <end position="23"/>
    </location>
</feature>
<feature type="transmembrane region" description="Helical" evidence="8">
    <location>
        <begin position="640"/>
        <end position="658"/>
    </location>
</feature>
<keyword evidence="2" id="KW-1003">Cell membrane</keyword>